<dbReference type="InterPro" id="IPR004564">
    <property type="entry name" value="OM_lipoprot_carrier_LolA-like"/>
</dbReference>
<dbReference type="EMBL" id="FNVA01000001">
    <property type="protein sequence ID" value="SEF49682.1"/>
    <property type="molecule type" value="Genomic_DNA"/>
</dbReference>
<dbReference type="InterPro" id="IPR029046">
    <property type="entry name" value="LolA/LolB/LppX"/>
</dbReference>
<evidence type="ECO:0000313" key="3">
    <source>
        <dbReference type="Proteomes" id="UP000236728"/>
    </source>
</evidence>
<gene>
    <name evidence="2" type="ORF">SAMN05421819_0192</name>
</gene>
<dbReference type="Gene3D" id="2.50.20.10">
    <property type="entry name" value="Lipoprotein localisation LolA/LolB/LppX"/>
    <property type="match status" value="1"/>
</dbReference>
<dbReference type="Proteomes" id="UP000236728">
    <property type="component" value="Unassembled WGS sequence"/>
</dbReference>
<proteinExistence type="predicted"/>
<dbReference type="PANTHER" id="PTHR35869">
    <property type="entry name" value="OUTER-MEMBRANE LIPOPROTEIN CARRIER PROTEIN"/>
    <property type="match status" value="1"/>
</dbReference>
<evidence type="ECO:0000256" key="1">
    <source>
        <dbReference type="ARBA" id="ARBA00022729"/>
    </source>
</evidence>
<keyword evidence="2" id="KW-0449">Lipoprotein</keyword>
<dbReference type="AlphaFoldDB" id="A0A1H5SGD6"/>
<keyword evidence="3" id="KW-1185">Reference proteome</keyword>
<dbReference type="OrthoDB" id="9785727at2"/>
<protein>
    <submittedName>
        <fullName evidence="2">Outer membrane lipoprotein carrier protein</fullName>
    </submittedName>
</protein>
<dbReference type="Pfam" id="PF03548">
    <property type="entry name" value="LolA"/>
    <property type="match status" value="1"/>
</dbReference>
<sequence length="203" mass="22147">MSQVTAASLAHKVDDHYNHLHSLTCRYTERYRGLGMDRSENGTLTLAKPGRMRWAYDTPAGKVFVLDGKFATSYTPGDAQATRLPESQLNDLRTPLRFLLGHTELAKELTGLSLTLVGTPDKPLYTLSGAPKVKMGDPASPVSNIELTVDAAGQIHTMRIEQTDGTRTDFAFTNMREDLPTTPADFSFVPPAGVTVINGQPPM</sequence>
<accession>A0A1H5SGD6</accession>
<name>A0A1H5SGD6_9BACT</name>
<dbReference type="PANTHER" id="PTHR35869:SF1">
    <property type="entry name" value="OUTER-MEMBRANE LIPOPROTEIN CARRIER PROTEIN"/>
    <property type="match status" value="1"/>
</dbReference>
<dbReference type="CDD" id="cd16325">
    <property type="entry name" value="LolA"/>
    <property type="match status" value="1"/>
</dbReference>
<evidence type="ECO:0000313" key="2">
    <source>
        <dbReference type="EMBL" id="SEF49682.1"/>
    </source>
</evidence>
<reference evidence="2 3" key="1">
    <citation type="submission" date="2016-10" db="EMBL/GenBank/DDBJ databases">
        <authorList>
            <person name="de Groot N.N."/>
        </authorList>
    </citation>
    <scope>NUCLEOTIDE SEQUENCE [LARGE SCALE GENOMIC DNA]</scope>
    <source>
        <strain evidence="2 3">DSM 22489</strain>
    </source>
</reference>
<keyword evidence="1" id="KW-0732">Signal</keyword>
<dbReference type="SUPFAM" id="SSF89392">
    <property type="entry name" value="Prokaryotic lipoproteins and lipoprotein localization factors"/>
    <property type="match status" value="1"/>
</dbReference>
<organism evidence="2 3">
    <name type="scientific">Bryocella elongata</name>
    <dbReference type="NCBI Taxonomy" id="863522"/>
    <lineage>
        <taxon>Bacteria</taxon>
        <taxon>Pseudomonadati</taxon>
        <taxon>Acidobacteriota</taxon>
        <taxon>Terriglobia</taxon>
        <taxon>Terriglobales</taxon>
        <taxon>Acidobacteriaceae</taxon>
        <taxon>Bryocella</taxon>
    </lineage>
</organism>